<reference evidence="3 4" key="1">
    <citation type="submission" date="2024-05" db="EMBL/GenBank/DDBJ databases">
        <title>Genetic variation in Jamaican populations of the coffee berry borer (Hypothenemus hampei).</title>
        <authorList>
            <person name="Errbii M."/>
            <person name="Myrie A."/>
        </authorList>
    </citation>
    <scope>NUCLEOTIDE SEQUENCE [LARGE SCALE GENOMIC DNA]</scope>
    <source>
        <strain evidence="3">JA-Hopewell-2020-01-JO</strain>
        <tissue evidence="3">Whole body</tissue>
    </source>
</reference>
<dbReference type="GO" id="GO:0005694">
    <property type="term" value="C:chromosome"/>
    <property type="evidence" value="ECO:0007669"/>
    <property type="project" value="UniProtKB-ARBA"/>
</dbReference>
<dbReference type="SMART" id="SM00428">
    <property type="entry name" value="H3"/>
    <property type="match status" value="1"/>
</dbReference>
<keyword evidence="4" id="KW-1185">Reference proteome</keyword>
<accession>A0ABD1E794</accession>
<evidence type="ECO:0000256" key="1">
    <source>
        <dbReference type="ARBA" id="ARBA00010343"/>
    </source>
</evidence>
<dbReference type="Proteomes" id="UP001566132">
    <property type="component" value="Unassembled WGS sequence"/>
</dbReference>
<sequence length="143" mass="16691">MTRQKNPTPKKASQLREYITYRKIETCNVKTLKQMIYYQKITENLIPKLPFSRLVREVLQNLGYPNRSIQAKALQVKTCFSRSQHNSFFFLFQALQMSAEYYLVDLFCDAKRAAIHAKRQTVRPNDMKLVLDLRGPTEVGASL</sequence>
<dbReference type="Pfam" id="PF00125">
    <property type="entry name" value="Histone"/>
    <property type="match status" value="1"/>
</dbReference>
<name>A0ABD1E794_HYPHA</name>
<organism evidence="3 4">
    <name type="scientific">Hypothenemus hampei</name>
    <name type="common">Coffee berry borer</name>
    <dbReference type="NCBI Taxonomy" id="57062"/>
    <lineage>
        <taxon>Eukaryota</taxon>
        <taxon>Metazoa</taxon>
        <taxon>Ecdysozoa</taxon>
        <taxon>Arthropoda</taxon>
        <taxon>Hexapoda</taxon>
        <taxon>Insecta</taxon>
        <taxon>Pterygota</taxon>
        <taxon>Neoptera</taxon>
        <taxon>Endopterygota</taxon>
        <taxon>Coleoptera</taxon>
        <taxon>Polyphaga</taxon>
        <taxon>Cucujiformia</taxon>
        <taxon>Curculionidae</taxon>
        <taxon>Scolytinae</taxon>
        <taxon>Hypothenemus</taxon>
    </lineage>
</organism>
<dbReference type="InterPro" id="IPR000164">
    <property type="entry name" value="Histone_H3/CENP-A"/>
</dbReference>
<evidence type="ECO:0000313" key="3">
    <source>
        <dbReference type="EMBL" id="KAL1490539.1"/>
    </source>
</evidence>
<dbReference type="EMBL" id="JBDJPC010000010">
    <property type="protein sequence ID" value="KAL1490539.1"/>
    <property type="molecule type" value="Genomic_DNA"/>
</dbReference>
<evidence type="ECO:0000259" key="2">
    <source>
        <dbReference type="Pfam" id="PF00125"/>
    </source>
</evidence>
<proteinExistence type="inferred from homology"/>
<gene>
    <name evidence="3" type="ORF">ABEB36_013215</name>
</gene>
<feature type="domain" description="Core Histone H2A/H2B/H3" evidence="2">
    <location>
        <begin position="93"/>
        <end position="131"/>
    </location>
</feature>
<dbReference type="Gene3D" id="1.10.20.10">
    <property type="entry name" value="Histone, subunit A"/>
    <property type="match status" value="1"/>
</dbReference>
<dbReference type="InterPro" id="IPR009072">
    <property type="entry name" value="Histone-fold"/>
</dbReference>
<comment type="similarity">
    <text evidence="1">Belongs to the histone H3 family.</text>
</comment>
<dbReference type="PROSITE" id="PS00959">
    <property type="entry name" value="HISTONE_H3_2"/>
    <property type="match status" value="1"/>
</dbReference>
<evidence type="ECO:0000313" key="4">
    <source>
        <dbReference type="Proteomes" id="UP001566132"/>
    </source>
</evidence>
<comment type="caution">
    <text evidence="3">The sequence shown here is derived from an EMBL/GenBank/DDBJ whole genome shotgun (WGS) entry which is preliminary data.</text>
</comment>
<dbReference type="InterPro" id="IPR007125">
    <property type="entry name" value="H2A/H2B/H3"/>
</dbReference>
<dbReference type="AlphaFoldDB" id="A0ABD1E794"/>
<dbReference type="PANTHER" id="PTHR11426">
    <property type="entry name" value="HISTONE H3"/>
    <property type="match status" value="1"/>
</dbReference>
<dbReference type="SUPFAM" id="SSF47113">
    <property type="entry name" value="Histone-fold"/>
    <property type="match status" value="2"/>
</dbReference>
<protein>
    <recommendedName>
        <fullName evidence="2">Core Histone H2A/H2B/H3 domain-containing protein</fullName>
    </recommendedName>
</protein>